<protein>
    <submittedName>
        <fullName evidence="8">NADPH:quinone reductase</fullName>
    </submittedName>
</protein>
<reference evidence="8" key="1">
    <citation type="submission" date="2020-07" db="EMBL/GenBank/DDBJ databases">
        <title>Huge and variable diversity of episymbiotic CPR bacteria and DPANN archaea in groundwater ecosystems.</title>
        <authorList>
            <person name="He C.Y."/>
            <person name="Keren R."/>
            <person name="Whittaker M."/>
            <person name="Farag I.F."/>
            <person name="Doudna J."/>
            <person name="Cate J.H.D."/>
            <person name="Banfield J.F."/>
        </authorList>
    </citation>
    <scope>NUCLEOTIDE SEQUENCE</scope>
    <source>
        <strain evidence="8">NC_groundwater_763_Ag_S-0.2um_68_21</strain>
    </source>
</reference>
<organism evidence="8 9">
    <name type="scientific">Tectimicrobiota bacterium</name>
    <dbReference type="NCBI Taxonomy" id="2528274"/>
    <lineage>
        <taxon>Bacteria</taxon>
        <taxon>Pseudomonadati</taxon>
        <taxon>Nitrospinota/Tectimicrobiota group</taxon>
        <taxon>Candidatus Tectimicrobiota</taxon>
    </lineage>
</organism>
<dbReference type="EMBL" id="JACPUR010000025">
    <property type="protein sequence ID" value="MBI3128218.1"/>
    <property type="molecule type" value="Genomic_DNA"/>
</dbReference>
<dbReference type="InterPro" id="IPR020843">
    <property type="entry name" value="ER"/>
</dbReference>
<dbReference type="Pfam" id="PF00107">
    <property type="entry name" value="ADH_zinc_N"/>
    <property type="match status" value="1"/>
</dbReference>
<dbReference type="InterPro" id="IPR013154">
    <property type="entry name" value="ADH-like_N"/>
</dbReference>
<evidence type="ECO:0000313" key="8">
    <source>
        <dbReference type="EMBL" id="MBI3128218.1"/>
    </source>
</evidence>
<evidence type="ECO:0000256" key="3">
    <source>
        <dbReference type="ARBA" id="ARBA00022490"/>
    </source>
</evidence>
<dbReference type="Gene3D" id="3.90.180.10">
    <property type="entry name" value="Medium-chain alcohol dehydrogenases, catalytic domain"/>
    <property type="match status" value="1"/>
</dbReference>
<dbReference type="SMART" id="SM00829">
    <property type="entry name" value="PKS_ER"/>
    <property type="match status" value="1"/>
</dbReference>
<dbReference type="InterPro" id="IPR002364">
    <property type="entry name" value="Quin_OxRdtase/zeta-crystal_CS"/>
</dbReference>
<dbReference type="SUPFAM" id="SSF51735">
    <property type="entry name" value="NAD(P)-binding Rossmann-fold domains"/>
    <property type="match status" value="1"/>
</dbReference>
<keyword evidence="5" id="KW-0694">RNA-binding</keyword>
<evidence type="ECO:0000256" key="6">
    <source>
        <dbReference type="ARBA" id="ARBA00022990"/>
    </source>
</evidence>
<sequence length="324" mass="34150">MKAIQVHQFGGPEVMKLEDAKEPSAGPGQVLIRVKAAGVNPVDTTFRSGNHPLAKSLKLPWTPGGDAAGEVVAAGPGVEAFKAGDRVFGSAATGSYAEMALMSPTRTAQLPQGMSFEEGASLPVVLYTAYYGLVYKAAIRPGETVLIHAGAGGVGSMAIQIAKASGCRVISTGSSKEKLDFCKKMGADVAINYREENFADRCLKETGGRGVDAVLEMVASENFDKDCQALRRSGRMVLLGSGTGKSPQGTVTYPPFYSKDIDVRGMSLFNAEPVFADMIRQVGLLLREGKVKAHVGQTFPLAEAARAHETLMTGKVLGKIVLKV</sequence>
<dbReference type="InterPro" id="IPR011032">
    <property type="entry name" value="GroES-like_sf"/>
</dbReference>
<dbReference type="InterPro" id="IPR036291">
    <property type="entry name" value="NAD(P)-bd_dom_sf"/>
</dbReference>
<dbReference type="Proteomes" id="UP000782312">
    <property type="component" value="Unassembled WGS sequence"/>
</dbReference>
<evidence type="ECO:0000256" key="2">
    <source>
        <dbReference type="ARBA" id="ARBA00011881"/>
    </source>
</evidence>
<accession>A0A932MNX1</accession>
<dbReference type="InterPro" id="IPR013149">
    <property type="entry name" value="ADH-like_C"/>
</dbReference>
<dbReference type="PANTHER" id="PTHR44154">
    <property type="entry name" value="QUINONE OXIDOREDUCTASE"/>
    <property type="match status" value="1"/>
</dbReference>
<comment type="caution">
    <text evidence="8">The sequence shown here is derived from an EMBL/GenBank/DDBJ whole genome shotgun (WGS) entry which is preliminary data.</text>
</comment>
<dbReference type="GO" id="GO:0005737">
    <property type="term" value="C:cytoplasm"/>
    <property type="evidence" value="ECO:0007669"/>
    <property type="project" value="UniProtKB-SubCell"/>
</dbReference>
<evidence type="ECO:0000313" key="9">
    <source>
        <dbReference type="Proteomes" id="UP000782312"/>
    </source>
</evidence>
<dbReference type="Pfam" id="PF08240">
    <property type="entry name" value="ADH_N"/>
    <property type="match status" value="1"/>
</dbReference>
<evidence type="ECO:0000256" key="4">
    <source>
        <dbReference type="ARBA" id="ARBA00022857"/>
    </source>
</evidence>
<keyword evidence="3" id="KW-0963">Cytoplasm</keyword>
<evidence type="ECO:0000256" key="1">
    <source>
        <dbReference type="ARBA" id="ARBA00004496"/>
    </source>
</evidence>
<comment type="subcellular location">
    <subcellularLocation>
        <location evidence="1">Cytoplasm</location>
    </subcellularLocation>
</comment>
<dbReference type="SUPFAM" id="SSF50129">
    <property type="entry name" value="GroES-like"/>
    <property type="match status" value="1"/>
</dbReference>
<feature type="domain" description="Enoyl reductase (ER)" evidence="7">
    <location>
        <begin position="10"/>
        <end position="322"/>
    </location>
</feature>
<dbReference type="CDD" id="cd08253">
    <property type="entry name" value="zeta_crystallin"/>
    <property type="match status" value="1"/>
</dbReference>
<dbReference type="PROSITE" id="PS01162">
    <property type="entry name" value="QOR_ZETA_CRYSTAL"/>
    <property type="match status" value="1"/>
</dbReference>
<keyword evidence="4" id="KW-0521">NADP</keyword>
<dbReference type="GO" id="GO:0008270">
    <property type="term" value="F:zinc ion binding"/>
    <property type="evidence" value="ECO:0007669"/>
    <property type="project" value="InterPro"/>
</dbReference>
<dbReference type="GO" id="GO:0016491">
    <property type="term" value="F:oxidoreductase activity"/>
    <property type="evidence" value="ECO:0007669"/>
    <property type="project" value="InterPro"/>
</dbReference>
<dbReference type="GO" id="GO:0003723">
    <property type="term" value="F:RNA binding"/>
    <property type="evidence" value="ECO:0007669"/>
    <property type="project" value="UniProtKB-KW"/>
</dbReference>
<dbReference type="Gene3D" id="3.40.50.720">
    <property type="entry name" value="NAD(P)-binding Rossmann-like Domain"/>
    <property type="match status" value="1"/>
</dbReference>
<gene>
    <name evidence="8" type="ORF">HYZ11_11485</name>
</gene>
<dbReference type="InterPro" id="IPR051603">
    <property type="entry name" value="Zinc-ADH_QOR/CCCR"/>
</dbReference>
<dbReference type="AlphaFoldDB" id="A0A932MNX1"/>
<dbReference type="PANTHER" id="PTHR44154:SF1">
    <property type="entry name" value="QUINONE OXIDOREDUCTASE"/>
    <property type="match status" value="1"/>
</dbReference>
<keyword evidence="6" id="KW-0007">Acetylation</keyword>
<comment type="subunit">
    <text evidence="2">Homotetramer.</text>
</comment>
<evidence type="ECO:0000259" key="7">
    <source>
        <dbReference type="SMART" id="SM00829"/>
    </source>
</evidence>
<proteinExistence type="predicted"/>
<name>A0A932MNX1_UNCTE</name>
<evidence type="ECO:0000256" key="5">
    <source>
        <dbReference type="ARBA" id="ARBA00022884"/>
    </source>
</evidence>